<feature type="compositionally biased region" description="Polar residues" evidence="1">
    <location>
        <begin position="1"/>
        <end position="11"/>
    </location>
</feature>
<organism evidence="2 3">
    <name type="scientific">Pinibacter soli</name>
    <dbReference type="NCBI Taxonomy" id="3044211"/>
    <lineage>
        <taxon>Bacteria</taxon>
        <taxon>Pseudomonadati</taxon>
        <taxon>Bacteroidota</taxon>
        <taxon>Chitinophagia</taxon>
        <taxon>Chitinophagales</taxon>
        <taxon>Chitinophagaceae</taxon>
        <taxon>Pinibacter</taxon>
    </lineage>
</organism>
<name>A0ABT6RDQ7_9BACT</name>
<reference evidence="2 3" key="1">
    <citation type="submission" date="2023-05" db="EMBL/GenBank/DDBJ databases">
        <title>Genome sequence of Pinibacter sp. MAH-24.</title>
        <authorList>
            <person name="Huq M.A."/>
        </authorList>
    </citation>
    <scope>NUCLEOTIDE SEQUENCE [LARGE SCALE GENOMIC DNA]</scope>
    <source>
        <strain evidence="2 3">MAH-24</strain>
    </source>
</reference>
<feature type="compositionally biased region" description="Basic and acidic residues" evidence="1">
    <location>
        <begin position="48"/>
        <end position="61"/>
    </location>
</feature>
<dbReference type="EMBL" id="JASBRG010000007">
    <property type="protein sequence ID" value="MDI3320707.1"/>
    <property type="molecule type" value="Genomic_DNA"/>
</dbReference>
<feature type="region of interest" description="Disordered" evidence="1">
    <location>
        <begin position="1"/>
        <end position="96"/>
    </location>
</feature>
<dbReference type="Proteomes" id="UP001226434">
    <property type="component" value="Unassembled WGS sequence"/>
</dbReference>
<evidence type="ECO:0000313" key="2">
    <source>
        <dbReference type="EMBL" id="MDI3320707.1"/>
    </source>
</evidence>
<protein>
    <submittedName>
        <fullName evidence="2">DUF6496 domain-containing protein</fullName>
    </submittedName>
</protein>
<dbReference type="InterPro" id="IPR045468">
    <property type="entry name" value="DUF6496"/>
</dbReference>
<keyword evidence="3" id="KW-1185">Reference proteome</keyword>
<feature type="compositionally biased region" description="Basic residues" evidence="1">
    <location>
        <begin position="65"/>
        <end position="96"/>
    </location>
</feature>
<dbReference type="RefSeq" id="WP_282334806.1">
    <property type="nucleotide sequence ID" value="NZ_JASBRG010000007.1"/>
</dbReference>
<dbReference type="Pfam" id="PF20106">
    <property type="entry name" value="DUF6496"/>
    <property type="match status" value="1"/>
</dbReference>
<proteinExistence type="predicted"/>
<evidence type="ECO:0000313" key="3">
    <source>
        <dbReference type="Proteomes" id="UP001226434"/>
    </source>
</evidence>
<gene>
    <name evidence="2" type="ORF">QJ048_13030</name>
</gene>
<evidence type="ECO:0000256" key="1">
    <source>
        <dbReference type="SAM" id="MobiDB-lite"/>
    </source>
</evidence>
<accession>A0ABT6RDQ7</accession>
<comment type="caution">
    <text evidence="2">The sequence shown here is derived from an EMBL/GenBank/DDBJ whole genome shotgun (WGS) entry which is preliminary data.</text>
</comment>
<sequence length="96" mass="10182">MPKYSKATQNVVEEDMHRFKKGTLKSGPGGKGGTVKNPKQAVAIALSEAREKGMKAPEKATSKRAAPKRATAKKAAPKKAAAKRAAPKKAARRMAK</sequence>